<comment type="caution">
    <text evidence="1">The sequence shown here is derived from an EMBL/GenBank/DDBJ whole genome shotgun (WGS) entry which is preliminary data.</text>
</comment>
<reference evidence="1" key="1">
    <citation type="submission" date="2021-06" db="EMBL/GenBank/DDBJ databases">
        <authorList>
            <person name="Kallberg Y."/>
            <person name="Tangrot J."/>
            <person name="Rosling A."/>
        </authorList>
    </citation>
    <scope>NUCLEOTIDE SEQUENCE</scope>
    <source>
        <strain evidence="1">CL356</strain>
    </source>
</reference>
<organism evidence="1 2">
    <name type="scientific">Acaulospora colombiana</name>
    <dbReference type="NCBI Taxonomy" id="27376"/>
    <lineage>
        <taxon>Eukaryota</taxon>
        <taxon>Fungi</taxon>
        <taxon>Fungi incertae sedis</taxon>
        <taxon>Mucoromycota</taxon>
        <taxon>Glomeromycotina</taxon>
        <taxon>Glomeromycetes</taxon>
        <taxon>Diversisporales</taxon>
        <taxon>Acaulosporaceae</taxon>
        <taxon>Acaulospora</taxon>
    </lineage>
</organism>
<protein>
    <submittedName>
        <fullName evidence="1">6431_t:CDS:1</fullName>
    </submittedName>
</protein>
<accession>A0ACA9Q4G6</accession>
<evidence type="ECO:0000313" key="2">
    <source>
        <dbReference type="Proteomes" id="UP000789525"/>
    </source>
</evidence>
<dbReference type="Proteomes" id="UP000789525">
    <property type="component" value="Unassembled WGS sequence"/>
</dbReference>
<keyword evidence="2" id="KW-1185">Reference proteome</keyword>
<proteinExistence type="predicted"/>
<feature type="non-terminal residue" evidence="1">
    <location>
        <position position="1"/>
    </location>
</feature>
<evidence type="ECO:0000313" key="1">
    <source>
        <dbReference type="EMBL" id="CAG8732788.1"/>
    </source>
</evidence>
<sequence length="312" mass="34819">RLLAHGAVCKSLDPILRNKVSEELRKDAPGNLAEDVLKGSESKKRKIDVGEEEDGEDEPNNSKACRQPTIEGIAKIEGKKRLDALVNAAVVNLFCVAGLSDSLADSPFWKHLLQTLNPKYDPVSSTTLRDKHIPAEAERYPQSVYTFHVTTPDRRTFFVDGDEASSESHTADYIWEQAQHVIEMIGPKRFSGVCSDNTGNTKKARRLICNNYPWIINTLDSPHFLARTLSDICNLDVFSETINTTRGVLTFFSHSTHATTHLTSVRKSLDISRGLERIGKTRFGTIYHSSNSILRCAPAIEKLVKDEIINSK</sequence>
<feature type="non-terminal residue" evidence="1">
    <location>
        <position position="312"/>
    </location>
</feature>
<gene>
    <name evidence="1" type="ORF">ACOLOM_LOCUS11743</name>
</gene>
<dbReference type="EMBL" id="CAJVPT010043688">
    <property type="protein sequence ID" value="CAG8732788.1"/>
    <property type="molecule type" value="Genomic_DNA"/>
</dbReference>
<name>A0ACA9Q4G6_9GLOM</name>